<sequence>MNCRAERRKEEGERRQKASFAKSGIKVEMEELYASPQLKCCYLKMEERGGVVRRWWGGGKERRVIEINPQLCLGL</sequence>
<dbReference type="WBParaSite" id="EVEC_0001333601-mRNA-1">
    <property type="protein sequence ID" value="EVEC_0001333601-mRNA-1"/>
    <property type="gene ID" value="EVEC_0001333601"/>
</dbReference>
<evidence type="ECO:0000313" key="2">
    <source>
        <dbReference type="EMBL" id="VDD97727.1"/>
    </source>
</evidence>
<feature type="region of interest" description="Disordered" evidence="1">
    <location>
        <begin position="1"/>
        <end position="20"/>
    </location>
</feature>
<reference evidence="2 3" key="2">
    <citation type="submission" date="2018-10" db="EMBL/GenBank/DDBJ databases">
        <authorList>
            <consortium name="Pathogen Informatics"/>
        </authorList>
    </citation>
    <scope>NUCLEOTIDE SEQUENCE [LARGE SCALE GENOMIC DNA]</scope>
</reference>
<dbReference type="Proteomes" id="UP000274131">
    <property type="component" value="Unassembled WGS sequence"/>
</dbReference>
<organism evidence="4">
    <name type="scientific">Enterobius vermicularis</name>
    <name type="common">Human pinworm</name>
    <dbReference type="NCBI Taxonomy" id="51028"/>
    <lineage>
        <taxon>Eukaryota</taxon>
        <taxon>Metazoa</taxon>
        <taxon>Ecdysozoa</taxon>
        <taxon>Nematoda</taxon>
        <taxon>Chromadorea</taxon>
        <taxon>Rhabditida</taxon>
        <taxon>Spirurina</taxon>
        <taxon>Oxyuridomorpha</taxon>
        <taxon>Oxyuroidea</taxon>
        <taxon>Oxyuridae</taxon>
        <taxon>Enterobius</taxon>
    </lineage>
</organism>
<evidence type="ECO:0000256" key="1">
    <source>
        <dbReference type="SAM" id="MobiDB-lite"/>
    </source>
</evidence>
<feature type="compositionally biased region" description="Basic and acidic residues" evidence="1">
    <location>
        <begin position="1"/>
        <end position="16"/>
    </location>
</feature>
<accession>A0A0N4VQN2</accession>
<keyword evidence="3" id="KW-1185">Reference proteome</keyword>
<dbReference type="EMBL" id="UXUI01014839">
    <property type="protein sequence ID" value="VDD97727.1"/>
    <property type="molecule type" value="Genomic_DNA"/>
</dbReference>
<reference evidence="4" key="1">
    <citation type="submission" date="2017-02" db="UniProtKB">
        <authorList>
            <consortium name="WormBaseParasite"/>
        </authorList>
    </citation>
    <scope>IDENTIFICATION</scope>
</reference>
<evidence type="ECO:0000313" key="3">
    <source>
        <dbReference type="Proteomes" id="UP000274131"/>
    </source>
</evidence>
<gene>
    <name evidence="2" type="ORF">EVEC_LOCUS12478</name>
</gene>
<protein>
    <submittedName>
        <fullName evidence="2 4">Uncharacterized protein</fullName>
    </submittedName>
</protein>
<proteinExistence type="predicted"/>
<name>A0A0N4VQN2_ENTVE</name>
<evidence type="ECO:0000313" key="4">
    <source>
        <dbReference type="WBParaSite" id="EVEC_0001333601-mRNA-1"/>
    </source>
</evidence>
<dbReference type="AlphaFoldDB" id="A0A0N4VQN2"/>